<feature type="transmembrane region" description="Helical" evidence="2">
    <location>
        <begin position="1206"/>
        <end position="1224"/>
    </location>
</feature>
<feature type="transmembrane region" description="Helical" evidence="2">
    <location>
        <begin position="965"/>
        <end position="984"/>
    </location>
</feature>
<feature type="transmembrane region" description="Helical" evidence="2">
    <location>
        <begin position="2615"/>
        <end position="2631"/>
    </location>
</feature>
<keyword evidence="2" id="KW-0472">Membrane</keyword>
<evidence type="ECO:0000256" key="1">
    <source>
        <dbReference type="SAM" id="MobiDB-lite"/>
    </source>
</evidence>
<feature type="transmembrane region" description="Helical" evidence="2">
    <location>
        <begin position="1233"/>
        <end position="1250"/>
    </location>
</feature>
<feature type="region of interest" description="Disordered" evidence="1">
    <location>
        <begin position="1081"/>
        <end position="1111"/>
    </location>
</feature>
<dbReference type="Proteomes" id="UP000199518">
    <property type="component" value="Unassembled WGS sequence"/>
</dbReference>
<name>A0A1I3MIZ2_9PLAN</name>
<organism evidence="4 5">
    <name type="scientific">Planctomicrobium piriforme</name>
    <dbReference type="NCBI Taxonomy" id="1576369"/>
    <lineage>
        <taxon>Bacteria</taxon>
        <taxon>Pseudomonadati</taxon>
        <taxon>Planctomycetota</taxon>
        <taxon>Planctomycetia</taxon>
        <taxon>Planctomycetales</taxon>
        <taxon>Planctomycetaceae</taxon>
        <taxon>Planctomicrobium</taxon>
    </lineage>
</organism>
<accession>A0A1I3MIZ2</accession>
<gene>
    <name evidence="4" type="ORF">SAMN05421753_11425</name>
</gene>
<keyword evidence="3" id="KW-0732">Signal</keyword>
<feature type="compositionally biased region" description="Basic and acidic residues" evidence="1">
    <location>
        <begin position="1081"/>
        <end position="1090"/>
    </location>
</feature>
<feature type="region of interest" description="Disordered" evidence="1">
    <location>
        <begin position="2346"/>
        <end position="2426"/>
    </location>
</feature>
<feature type="transmembrane region" description="Helical" evidence="2">
    <location>
        <begin position="2580"/>
        <end position="2603"/>
    </location>
</feature>
<feature type="region of interest" description="Disordered" evidence="1">
    <location>
        <begin position="1490"/>
        <end position="1509"/>
    </location>
</feature>
<protein>
    <submittedName>
        <fullName evidence="4">Uncharacterized protein</fullName>
    </submittedName>
</protein>
<feature type="compositionally biased region" description="Polar residues" evidence="1">
    <location>
        <begin position="2346"/>
        <end position="2357"/>
    </location>
</feature>
<dbReference type="EMBL" id="FOQD01000014">
    <property type="protein sequence ID" value="SFI97104.1"/>
    <property type="molecule type" value="Genomic_DNA"/>
</dbReference>
<evidence type="ECO:0000256" key="3">
    <source>
        <dbReference type="SAM" id="SignalP"/>
    </source>
</evidence>
<keyword evidence="2" id="KW-0812">Transmembrane</keyword>
<evidence type="ECO:0000313" key="4">
    <source>
        <dbReference type="EMBL" id="SFI97104.1"/>
    </source>
</evidence>
<proteinExistence type="predicted"/>
<sequence>MSPFNITSMCHFQFSKSLSTCLLLCLTVLTSPHCQAAEPAEQNLKHLDRIYVPAEQLDAVLKQDSFSAVLSRDEFEKLVSAARAAAALNSQSGQPPMIGNASYQAQVTGDQLKVTAEFLVASFAPAAELDFDIEEWNIESAQLDNQPATVARTGPGLNTLRLFLSQPGSKVLKLQLSTPLQTAGSDRLAAFHLPTSSSGLFALTLPAGKSLLANELLLPRPAAITEPANYSLPIGGQSRLALTITDRQQSARSDSLTFASTAYGLHLQPGEVTWSATTQLQAFGRQIDRLVASVPSNLEVTDVSSDGLESWTLDDDAAKPDQTRITLKYRVPFDGSRSFTIRGILSPPLGQPWSVPALRLDQVTAHTGLILIWHPEQLRLQTLEESGVRPIPNPPIKAPAQSATAALAFEVWQEDFSLRFATALKESPLQAAMTNLLFVRDSGVQVSVTVSLQSRLTPVFDTRLKLPADYRVNAVLVGGQPVDWQTTPAEAGINEIQIPFNPPLLPGQSRTIALQAIHDPENWPVRQTPVTIPFPSVGLAEAGMVEVLYGVCAPPVLEFAPLEITGLEPASKVDMAALSARLQAQGEQLRLGFSGQTTTYRGQLQITRQPGALTTDTLTFFQIEREQVSTHIESRLSVSGGGMRTLTVETSEAAGDRLRFALTRTSDNSAPAQLLEQVPGTPVNGFRPWTLNFDRDLQGDYLLTTDITLPRNMTGPLSPVQVRFPLSTAQSGFVAVEGADDEEIRIVDRAADGKGLQVVDPIDFPPSRYRPQARVIAGYRYAQPGWTLDATSTQFSRGAVPPAVGTQLSISTVWQSGPDLQQQATLRFRAVGMQNIAVTLPADARLWSTLLDSRPIEARQTADGLQIPISQLSTLEDHTLTLLYDSPNGAESGSTLRAVPPRFTVTTGAGSSQPLPILEQTWNVHYPETVALLGSDGPFQPEQNLSWGNSLDQFRQRLRHLTPFHFMWTGGALIAVTAFCWFLARASRWEAVHRRMLLGAIVLGGLLVVIFVLAFPAVQNARNPAPSSYYAPVRNEDEVVRQQIIRPFGSTDPVSSDAAKSEGFWEAERFRRIQSDGSELVKQRGLDRKGVPATNGAYPGAPPAPAPAAKPGMSQAIELDGMMGGMIVQTAPQAQSDRLPEVLLGDEAEKKESLAKDRGQPQGLLSLAAALQIPDDSASSTFVYRGNHTAASRAGFELRTANKSSARMLLLLIAVASTCLGWRLRDAGRRTRALWIVATIIAPLALLSFASGWTEILLCGLLLGGAAGLITWLLRPLYAAGETARASIWTEAHKWSLRIVAPMLLSLAGGELSADEKPLPPQQQPPYVVIPYQSLDTISSSDRVWVPAKLFEQLWRASHTDDLPQIEPTIPATIAEANYVAALETSGTQSRIVVKARWVAINLTARSQTLVLPIRHPALENVTIGESPAAIAVDAQQQPTIVLPGRGVHVIDATVILPADVQRSVGQFSIETLPVAAGTLTFELPRSEEPLSVRVNGGPGSKPGTTDGRALVQAPVDRGGKLAIAWQPERQQNDAGTLLQLETSLAAVITDVGLNLTQNCQLAVRQGTAADCRFQLPPGLAIRQITGSDVAGWEISGEQNGARELQVLFRRAITNQTTFQLELFQPLKPAEASQKLAVQTPVPLGMARETGLIGLYTPSDLRVTVSDVQGLQQVDTSNFRAAFLTQPPAGSLLSAYRYSSRPIGMTLNLERRVGQTRAVAEYGVQVGRRKLSVASKFVLTLSEAPRKQLHIALPAGYEPVDVVCAECTDWFVSTTNGKSLLTLELDRPRTGAIEIGLEGQLPRTENQDALTLSLPVPDADQLSSSLGIWIEPSEQATLPAAGTWRSVSPDQLPTGIRNLRAQPIQFALLTSEAPAPLQLSLRRLLPELQGDAGILIAVGDATVDYGLTLRWRISRSTAESFAFTVPDWLGPLEFTGQTLRQIRSEPAEKGRTRWILTTLEPVGDQFLITAAATVALPTNQTIQTPVVEFITTGGTNPFQPLQDQRKFAVLVNLSQNQLSPVDAAQFDPLTADDLPLTLPASLVQQAMDIVRVRDNRLPTWKLLRPERVDSSKAVVLSATLTTVLQPDGSWRTRAIYGVRNRGQQFLALRIPSGSQVLSVLVRGEPSRTVLTKLGEEPIELVPLPQTSAADLSFDVVLILSGNLPQALPKANSWFSTKLTIPAPSVLTPKDSPELGVSTAQTLWNVYVPDSVRAAPVESTAKTNVTWHHGDGWLEAEMQSLSRFRADLADLKQIMSSSSVSSSQRDYARENLKQLGAILQQQNFAVSEARPNGDVNRYLEENKKVLEEAEALADLQAATQSAAPVQAGQALSNRSYINLNNSIVQSQNQAGEKQTAPNEESARLNFFGTNDTRRRAGRGTQVDELEARSKLKSQVQQQAPALQEEFSKSMAGKKKLNSDKESSFWEQLQPPAADFSASQPPNYAFPTYAPYDKSDKPQSPPTLSFTPSLDVPFRQGSFDIAAPTFGGFDPNTRGGVGGGMGGGDDKGYMTFNAFVPSNAPFVTGGRVLLEVDGKNAVPTRWTAAGGLSVPIQLPVAGHELAFSRVGGNPVLTLSVSGVRQWSWLLELLWAAGCLLLGAWVLWTIASMRADQSPWKIVLDIAIVIGAIGFVFGPGGDRWLLLTLFCAAALTRMVWATRKATSSAAQAAG</sequence>
<feature type="signal peptide" evidence="3">
    <location>
        <begin position="1"/>
        <end position="36"/>
    </location>
</feature>
<feature type="chain" id="PRO_5011790547" evidence="3">
    <location>
        <begin position="37"/>
        <end position="2667"/>
    </location>
</feature>
<reference evidence="5" key="1">
    <citation type="submission" date="2016-10" db="EMBL/GenBank/DDBJ databases">
        <authorList>
            <person name="Varghese N."/>
            <person name="Submissions S."/>
        </authorList>
    </citation>
    <scope>NUCLEOTIDE SEQUENCE [LARGE SCALE GENOMIC DNA]</scope>
    <source>
        <strain evidence="5">DSM 26348</strain>
    </source>
</reference>
<dbReference type="RefSeq" id="WP_092052811.1">
    <property type="nucleotide sequence ID" value="NZ_FOQD01000014.1"/>
</dbReference>
<feature type="transmembrane region" description="Helical" evidence="2">
    <location>
        <begin position="996"/>
        <end position="1018"/>
    </location>
</feature>
<keyword evidence="2" id="KW-1133">Transmembrane helix</keyword>
<evidence type="ECO:0000313" key="5">
    <source>
        <dbReference type="Proteomes" id="UP000199518"/>
    </source>
</evidence>
<dbReference type="OrthoDB" id="218681at2"/>
<keyword evidence="5" id="KW-1185">Reference proteome</keyword>
<evidence type="ECO:0000256" key="2">
    <source>
        <dbReference type="SAM" id="Phobius"/>
    </source>
</evidence>
<feature type="transmembrane region" description="Helical" evidence="2">
    <location>
        <begin position="2637"/>
        <end position="2653"/>
    </location>
</feature>